<dbReference type="EMBL" id="JBIGHX010000002">
    <property type="protein sequence ID" value="MFG6461042.1"/>
    <property type="molecule type" value="Genomic_DNA"/>
</dbReference>
<comment type="caution">
    <text evidence="1">The sequence shown here is derived from an EMBL/GenBank/DDBJ whole genome shotgun (WGS) entry which is preliminary data.</text>
</comment>
<name>A0ABW7GGT6_9BURK</name>
<proteinExistence type="predicted"/>
<protein>
    <recommendedName>
        <fullName evidence="3">Lipoprotein</fullName>
    </recommendedName>
</protein>
<gene>
    <name evidence="1" type="ORF">ACG04Q_05610</name>
</gene>
<evidence type="ECO:0000313" key="2">
    <source>
        <dbReference type="Proteomes" id="UP001606302"/>
    </source>
</evidence>
<reference evidence="1 2" key="1">
    <citation type="submission" date="2024-08" db="EMBL/GenBank/DDBJ databases">
        <authorList>
            <person name="Lu H."/>
        </authorList>
    </citation>
    <scope>NUCLEOTIDE SEQUENCE [LARGE SCALE GENOMIC DNA]</scope>
    <source>
        <strain evidence="1 2">DXS20W</strain>
    </source>
</reference>
<evidence type="ECO:0008006" key="3">
    <source>
        <dbReference type="Google" id="ProtNLM"/>
    </source>
</evidence>
<accession>A0ABW7GGT6</accession>
<dbReference type="PROSITE" id="PS51257">
    <property type="entry name" value="PROKAR_LIPOPROTEIN"/>
    <property type="match status" value="1"/>
</dbReference>
<organism evidence="1 2">
    <name type="scientific">Pelomonas lactea</name>
    <dbReference type="NCBI Taxonomy" id="3299030"/>
    <lineage>
        <taxon>Bacteria</taxon>
        <taxon>Pseudomonadati</taxon>
        <taxon>Pseudomonadota</taxon>
        <taxon>Betaproteobacteria</taxon>
        <taxon>Burkholderiales</taxon>
        <taxon>Sphaerotilaceae</taxon>
        <taxon>Roseateles</taxon>
    </lineage>
</organism>
<dbReference type="RefSeq" id="WP_394509897.1">
    <property type="nucleotide sequence ID" value="NZ_JBIGHX010000002.1"/>
</dbReference>
<evidence type="ECO:0000313" key="1">
    <source>
        <dbReference type="EMBL" id="MFG6461042.1"/>
    </source>
</evidence>
<sequence length="320" mass="32208">MSISRVRVGLHLAAVFTLSACGGGSGSPGTPGNDDPTALSLGVGNYQSVGQAAAVSALYLGGAGSLAGGTRGGPSLRQVQSADKPQPAAVVGPIEVACGQGGSLAVVFNDTNGSGDMESGETLTIEAKACRADGVTTQGRVDLSMQAVTGVYGGNSFNATLGMKLTALGIGQGGNSLQGDGELTFKLSRTPAGVGELGLSAPRMALTGRLGGQALSYTLGDMQLQLRDETVNGSARATLTYAGTLTNTADGRQVWVSTPQPLVMQGDDAYPSAGQVLVRGRAGSALRITPVSAAQVRFELDADGDGNFETSTLKNWAELL</sequence>
<dbReference type="Proteomes" id="UP001606302">
    <property type="component" value="Unassembled WGS sequence"/>
</dbReference>
<keyword evidence="2" id="KW-1185">Reference proteome</keyword>